<dbReference type="SUPFAM" id="SSF56300">
    <property type="entry name" value="Metallo-dependent phosphatases"/>
    <property type="match status" value="1"/>
</dbReference>
<dbReference type="EMBL" id="SUNH01000007">
    <property type="protein sequence ID" value="TJZ85950.1"/>
    <property type="molecule type" value="Genomic_DNA"/>
</dbReference>
<dbReference type="OrthoDB" id="651281at2"/>
<evidence type="ECO:0000256" key="1">
    <source>
        <dbReference type="ARBA" id="ARBA00022723"/>
    </source>
</evidence>
<feature type="domain" description="Calcineurin-like phosphoesterase" evidence="5">
    <location>
        <begin position="3"/>
        <end position="186"/>
    </location>
</feature>
<dbReference type="PANTHER" id="PTHR42988">
    <property type="entry name" value="PHOSPHOHYDROLASE"/>
    <property type="match status" value="1"/>
</dbReference>
<keyword evidence="1" id="KW-0479">Metal-binding</keyword>
<protein>
    <submittedName>
        <fullName evidence="6">Metallophosphoesterase</fullName>
    </submittedName>
</protein>
<dbReference type="Pfam" id="PF00149">
    <property type="entry name" value="Metallophos"/>
    <property type="match status" value="1"/>
</dbReference>
<evidence type="ECO:0000256" key="4">
    <source>
        <dbReference type="ARBA" id="ARBA00025742"/>
    </source>
</evidence>
<dbReference type="InterPro" id="IPR004843">
    <property type="entry name" value="Calcineurin-like_PHP"/>
</dbReference>
<gene>
    <name evidence="6" type="ORF">FA740_06020</name>
</gene>
<dbReference type="InterPro" id="IPR050884">
    <property type="entry name" value="CNP_phosphodiesterase-III"/>
</dbReference>
<comment type="similarity">
    <text evidence="4">Belongs to the cyclic nucleotide phosphodiesterase class-III family.</text>
</comment>
<dbReference type="Gene3D" id="3.60.21.10">
    <property type="match status" value="1"/>
</dbReference>
<evidence type="ECO:0000256" key="3">
    <source>
        <dbReference type="ARBA" id="ARBA00023004"/>
    </source>
</evidence>
<keyword evidence="3" id="KW-0408">Iron</keyword>
<dbReference type="Proteomes" id="UP000306223">
    <property type="component" value="Unassembled WGS sequence"/>
</dbReference>
<evidence type="ECO:0000259" key="5">
    <source>
        <dbReference type="Pfam" id="PF00149"/>
    </source>
</evidence>
<evidence type="ECO:0000313" key="6">
    <source>
        <dbReference type="EMBL" id="TJZ85950.1"/>
    </source>
</evidence>
<dbReference type="AlphaFoldDB" id="A0A4U0QW14"/>
<name>A0A4U0QW14_9RHOB</name>
<evidence type="ECO:0000313" key="7">
    <source>
        <dbReference type="Proteomes" id="UP000306223"/>
    </source>
</evidence>
<dbReference type="InterPro" id="IPR029052">
    <property type="entry name" value="Metallo-depent_PP-like"/>
</dbReference>
<dbReference type="GO" id="GO:0016787">
    <property type="term" value="F:hydrolase activity"/>
    <property type="evidence" value="ECO:0007669"/>
    <property type="project" value="UniProtKB-KW"/>
</dbReference>
<dbReference type="RefSeq" id="WP_136855873.1">
    <property type="nucleotide sequence ID" value="NZ_JBKBLO010000005.1"/>
</dbReference>
<proteinExistence type="inferred from homology"/>
<accession>A0A4U0QW14</accession>
<comment type="caution">
    <text evidence="6">The sequence shown here is derived from an EMBL/GenBank/DDBJ whole genome shotgun (WGS) entry which is preliminary data.</text>
</comment>
<organism evidence="6 7">
    <name type="scientific">Paracoccus hibiscisoli</name>
    <dbReference type="NCBI Taxonomy" id="2023261"/>
    <lineage>
        <taxon>Bacteria</taxon>
        <taxon>Pseudomonadati</taxon>
        <taxon>Pseudomonadota</taxon>
        <taxon>Alphaproteobacteria</taxon>
        <taxon>Rhodobacterales</taxon>
        <taxon>Paracoccaceae</taxon>
        <taxon>Paracoccus</taxon>
    </lineage>
</organism>
<dbReference type="PANTHER" id="PTHR42988:SF2">
    <property type="entry name" value="CYCLIC NUCLEOTIDE PHOSPHODIESTERASE CBUA0032-RELATED"/>
    <property type="match status" value="1"/>
</dbReference>
<dbReference type="GO" id="GO:0046872">
    <property type="term" value="F:metal ion binding"/>
    <property type="evidence" value="ECO:0007669"/>
    <property type="project" value="UniProtKB-KW"/>
</dbReference>
<sequence>MTRILHLTDLHFGFHRQALVQPLLARIAALRPDLVVVGGDITHRGLEAQMREARAFLDRIEAPLICMPGNHDVPLWNPLARMFWPFAGYRRHFGPVLTPVARADDVRVMAINSADPYAWQRGKIRDGEIGRVIGNVDPMGTNILALHHPLQQLPEVTKAPARRAEEALFRLEASGVQVVLSGHLHRWAVDALLQTGRHPRVLQIQSGSALCARISDGQNEFALMRIEGPELCLERHVAPMAETDFREPEVSRYSRASGVWRRV</sequence>
<reference evidence="6 7" key="1">
    <citation type="submission" date="2019-04" db="EMBL/GenBank/DDBJ databases">
        <authorList>
            <person name="Li J."/>
        </authorList>
    </citation>
    <scope>NUCLEOTIDE SEQUENCE [LARGE SCALE GENOMIC DNA]</scope>
    <source>
        <strain evidence="6 7">CCTCC AB2016182</strain>
    </source>
</reference>
<keyword evidence="2" id="KW-0378">Hydrolase</keyword>
<keyword evidence="7" id="KW-1185">Reference proteome</keyword>
<evidence type="ECO:0000256" key="2">
    <source>
        <dbReference type="ARBA" id="ARBA00022801"/>
    </source>
</evidence>